<comment type="similarity">
    <text evidence="1">Belongs to the universal stress protein A family.</text>
</comment>
<feature type="domain" description="UspA" evidence="2">
    <location>
        <begin position="1"/>
        <end position="139"/>
    </location>
</feature>
<dbReference type="PANTHER" id="PTHR46268:SF6">
    <property type="entry name" value="UNIVERSAL STRESS PROTEIN UP12"/>
    <property type="match status" value="1"/>
</dbReference>
<evidence type="ECO:0000256" key="1">
    <source>
        <dbReference type="ARBA" id="ARBA00008791"/>
    </source>
</evidence>
<dbReference type="Proteomes" id="UP001596312">
    <property type="component" value="Unassembled WGS sequence"/>
</dbReference>
<dbReference type="Gene3D" id="3.40.50.620">
    <property type="entry name" value="HUPs"/>
    <property type="match status" value="1"/>
</dbReference>
<dbReference type="PRINTS" id="PR01438">
    <property type="entry name" value="UNVRSLSTRESS"/>
</dbReference>
<organism evidence="3 4">
    <name type="scientific">Halalkalicoccus tibetensis</name>
    <dbReference type="NCBI Taxonomy" id="175632"/>
    <lineage>
        <taxon>Archaea</taxon>
        <taxon>Methanobacteriati</taxon>
        <taxon>Methanobacteriota</taxon>
        <taxon>Stenosarchaea group</taxon>
        <taxon>Halobacteria</taxon>
        <taxon>Halobacteriales</taxon>
        <taxon>Halococcaceae</taxon>
        <taxon>Halalkalicoccus</taxon>
    </lineage>
</organism>
<dbReference type="EMBL" id="JBHSXQ010000001">
    <property type="protein sequence ID" value="MFC6903945.1"/>
    <property type="molecule type" value="Genomic_DNA"/>
</dbReference>
<sequence length="148" mass="15796">MYDTILLPTDGSDNAELASDRAIAVADTFGATLHVLYVVERTRDDPETKGIEEKVSEELNRGREVVEGVEKRAANGEVETTTTVEPGVPRSTIADYAEEHGIDLIVIGSTGADDPTDKLLGTVSKFVVNEAPADVLTVRPDESLSGPD</sequence>
<dbReference type="RefSeq" id="WP_340602437.1">
    <property type="nucleotide sequence ID" value="NZ_JBBMXV010000001.1"/>
</dbReference>
<dbReference type="InterPro" id="IPR006016">
    <property type="entry name" value="UspA"/>
</dbReference>
<reference evidence="3 4" key="1">
    <citation type="journal article" date="2019" name="Int. J. Syst. Evol. Microbiol.">
        <title>The Global Catalogue of Microorganisms (GCM) 10K type strain sequencing project: providing services to taxonomists for standard genome sequencing and annotation.</title>
        <authorList>
            <consortium name="The Broad Institute Genomics Platform"/>
            <consortium name="The Broad Institute Genome Sequencing Center for Infectious Disease"/>
            <person name="Wu L."/>
            <person name="Ma J."/>
        </authorList>
    </citation>
    <scope>NUCLEOTIDE SEQUENCE [LARGE SCALE GENOMIC DNA]</scope>
    <source>
        <strain evidence="3 4">CGMCC 1.3240</strain>
    </source>
</reference>
<evidence type="ECO:0000259" key="2">
    <source>
        <dbReference type="Pfam" id="PF00582"/>
    </source>
</evidence>
<accession>A0ABD5V3Y3</accession>
<dbReference type="CDD" id="cd00293">
    <property type="entry name" value="USP-like"/>
    <property type="match status" value="1"/>
</dbReference>
<evidence type="ECO:0000313" key="4">
    <source>
        <dbReference type="Proteomes" id="UP001596312"/>
    </source>
</evidence>
<gene>
    <name evidence="3" type="ORF">ACFQGH_01890</name>
</gene>
<keyword evidence="4" id="KW-1185">Reference proteome</keyword>
<dbReference type="SUPFAM" id="SSF52402">
    <property type="entry name" value="Adenine nucleotide alpha hydrolases-like"/>
    <property type="match status" value="1"/>
</dbReference>
<dbReference type="InterPro" id="IPR014729">
    <property type="entry name" value="Rossmann-like_a/b/a_fold"/>
</dbReference>
<dbReference type="AlphaFoldDB" id="A0ABD5V3Y3"/>
<evidence type="ECO:0000313" key="3">
    <source>
        <dbReference type="EMBL" id="MFC6903945.1"/>
    </source>
</evidence>
<name>A0ABD5V3Y3_9EURY</name>
<protein>
    <submittedName>
        <fullName evidence="3">Universal stress protein</fullName>
    </submittedName>
</protein>
<dbReference type="PANTHER" id="PTHR46268">
    <property type="entry name" value="STRESS RESPONSE PROTEIN NHAX"/>
    <property type="match status" value="1"/>
</dbReference>
<comment type="caution">
    <text evidence="3">The sequence shown here is derived from an EMBL/GenBank/DDBJ whole genome shotgun (WGS) entry which is preliminary data.</text>
</comment>
<proteinExistence type="inferred from homology"/>
<dbReference type="InterPro" id="IPR006015">
    <property type="entry name" value="Universal_stress_UspA"/>
</dbReference>
<dbReference type="Pfam" id="PF00582">
    <property type="entry name" value="Usp"/>
    <property type="match status" value="1"/>
</dbReference>